<evidence type="ECO:0008006" key="8">
    <source>
        <dbReference type="Google" id="ProtNLM"/>
    </source>
</evidence>
<feature type="compositionally biased region" description="Polar residues" evidence="5">
    <location>
        <begin position="186"/>
        <end position="201"/>
    </location>
</feature>
<dbReference type="PANTHER" id="PTHR31442">
    <property type="entry name" value="HOMEODOMAIN-LIKE SUPERFAMILY PROTEIN-RELATED"/>
    <property type="match status" value="1"/>
</dbReference>
<feature type="region of interest" description="Disordered" evidence="5">
    <location>
        <begin position="81"/>
        <end position="103"/>
    </location>
</feature>
<dbReference type="GO" id="GO:0003677">
    <property type="term" value="F:DNA binding"/>
    <property type="evidence" value="ECO:0007669"/>
    <property type="project" value="InterPro"/>
</dbReference>
<evidence type="ECO:0000256" key="4">
    <source>
        <dbReference type="ARBA" id="ARBA00023242"/>
    </source>
</evidence>
<evidence type="ECO:0000313" key="7">
    <source>
        <dbReference type="Proteomes" id="UP000029981"/>
    </source>
</evidence>
<keyword evidence="7" id="KW-1185">Reference proteome</keyword>
<dbReference type="NCBIfam" id="TIGR01557">
    <property type="entry name" value="myb_SHAQKYF"/>
    <property type="match status" value="1"/>
</dbReference>
<evidence type="ECO:0000256" key="1">
    <source>
        <dbReference type="ARBA" id="ARBA00004123"/>
    </source>
</evidence>
<reference evidence="6 7" key="1">
    <citation type="journal article" date="2009" name="Nat. Genet.">
        <title>The genome of the cucumber, Cucumis sativus L.</title>
        <authorList>
            <person name="Huang S."/>
            <person name="Li R."/>
            <person name="Zhang Z."/>
            <person name="Li L."/>
            <person name="Gu X."/>
            <person name="Fan W."/>
            <person name="Lucas W.J."/>
            <person name="Wang X."/>
            <person name="Xie B."/>
            <person name="Ni P."/>
            <person name="Ren Y."/>
            <person name="Zhu H."/>
            <person name="Li J."/>
            <person name="Lin K."/>
            <person name="Jin W."/>
            <person name="Fei Z."/>
            <person name="Li G."/>
            <person name="Staub J."/>
            <person name="Kilian A."/>
            <person name="van der Vossen E.A."/>
            <person name="Wu Y."/>
            <person name="Guo J."/>
            <person name="He J."/>
            <person name="Jia Z."/>
            <person name="Ren Y."/>
            <person name="Tian G."/>
            <person name="Lu Y."/>
            <person name="Ruan J."/>
            <person name="Qian W."/>
            <person name="Wang M."/>
            <person name="Huang Q."/>
            <person name="Li B."/>
            <person name="Xuan Z."/>
            <person name="Cao J."/>
            <person name="Asan"/>
            <person name="Wu Z."/>
            <person name="Zhang J."/>
            <person name="Cai Q."/>
            <person name="Bai Y."/>
            <person name="Zhao B."/>
            <person name="Han Y."/>
            <person name="Li Y."/>
            <person name="Li X."/>
            <person name="Wang S."/>
            <person name="Shi Q."/>
            <person name="Liu S."/>
            <person name="Cho W.K."/>
            <person name="Kim J.Y."/>
            <person name="Xu Y."/>
            <person name="Heller-Uszynska K."/>
            <person name="Miao H."/>
            <person name="Cheng Z."/>
            <person name="Zhang S."/>
            <person name="Wu J."/>
            <person name="Yang Y."/>
            <person name="Kang H."/>
            <person name="Li M."/>
            <person name="Liang H."/>
            <person name="Ren X."/>
            <person name="Shi Z."/>
            <person name="Wen M."/>
            <person name="Jian M."/>
            <person name="Yang H."/>
            <person name="Zhang G."/>
            <person name="Yang Z."/>
            <person name="Chen R."/>
            <person name="Liu S."/>
            <person name="Li J."/>
            <person name="Ma L."/>
            <person name="Liu H."/>
            <person name="Zhou Y."/>
            <person name="Zhao J."/>
            <person name="Fang X."/>
            <person name="Li G."/>
            <person name="Fang L."/>
            <person name="Li Y."/>
            <person name="Liu D."/>
            <person name="Zheng H."/>
            <person name="Zhang Y."/>
            <person name="Qin N."/>
            <person name="Li Z."/>
            <person name="Yang G."/>
            <person name="Yang S."/>
            <person name="Bolund L."/>
            <person name="Kristiansen K."/>
            <person name="Zheng H."/>
            <person name="Li S."/>
            <person name="Zhang X."/>
            <person name="Yang H."/>
            <person name="Wang J."/>
            <person name="Sun R."/>
            <person name="Zhang B."/>
            <person name="Jiang S."/>
            <person name="Wang J."/>
            <person name="Du Y."/>
            <person name="Li S."/>
        </authorList>
    </citation>
    <scope>NUCLEOTIDE SEQUENCE [LARGE SCALE GENOMIC DNA]</scope>
    <source>
        <strain evidence="7">cv. 9930</strain>
    </source>
</reference>
<dbReference type="GO" id="GO:0003700">
    <property type="term" value="F:DNA-binding transcription factor activity"/>
    <property type="evidence" value="ECO:0000318"/>
    <property type="project" value="GO_Central"/>
</dbReference>
<dbReference type="InterPro" id="IPR009057">
    <property type="entry name" value="Homeodomain-like_sf"/>
</dbReference>
<dbReference type="SUPFAM" id="SSF46689">
    <property type="entry name" value="Homeodomain-like"/>
    <property type="match status" value="1"/>
</dbReference>
<reference evidence="6 7" key="3">
    <citation type="journal article" date="2010" name="BMC Genomics">
        <title>Transcriptome sequencing and comparative analysis of cucumber flowers with different sex types.</title>
        <authorList>
            <person name="Guo S."/>
            <person name="Zheng Y."/>
            <person name="Joung J.G."/>
            <person name="Liu S."/>
            <person name="Zhang Z."/>
            <person name="Crasta O.R."/>
            <person name="Sobral B.W."/>
            <person name="Xu Y."/>
            <person name="Huang S."/>
            <person name="Fei Z."/>
        </authorList>
    </citation>
    <scope>NUCLEOTIDE SEQUENCE [LARGE SCALE GENOMIC DNA]</scope>
    <source>
        <strain evidence="7">cv. 9930</strain>
    </source>
</reference>
<sequence>MSLEMDMKTAGRAIAEWGCYFLEKPISMEDIELVWQIVYRKIRNPRAKNLGENAKLGKKFEIDGVLERIVNVRREVEWKSLEEEEKEKEKGKNGGKCRDQGEEKLNPLLKVEEKTNRNERTIKKSRIVWNSKLHRKFTEALSKLGSRKSSPKIILKMMDEPSLTLRQVASHLQKFKSQVKHLNKITANDSPSSTSFVKNQPPQLPPKRNTNILTQQNSYITDHNLRHLQVPAASCLNNNPPTQLLPNSQDVFSPHLIMMNQNNSSNSYRTTHPTTNDLQLKTYGGLSEGMNFNLVEGNHVFTDELYTFESTLEGFVQTSHYSSSSNFQHFPADEDYYCSFFQDDGQLEFAQNLAGSCLDVDNNIITSMSGAHSAVIAGRSMNQNVALKELDDLLNNTEEDPMVYCCFDGEMNSFDIDQYSEWLNA</sequence>
<dbReference type="STRING" id="3659.A0A0A0KR71"/>
<comment type="subcellular location">
    <subcellularLocation>
        <location evidence="1">Nucleus</location>
    </subcellularLocation>
</comment>
<keyword evidence="4" id="KW-0539">Nucleus</keyword>
<evidence type="ECO:0000256" key="5">
    <source>
        <dbReference type="SAM" id="MobiDB-lite"/>
    </source>
</evidence>
<keyword evidence="2" id="KW-0805">Transcription regulation</keyword>
<dbReference type="Proteomes" id="UP000029981">
    <property type="component" value="Chromosome 5"/>
</dbReference>
<dbReference type="Gramene" id="KGN52115">
    <property type="protein sequence ID" value="KGN52115"/>
    <property type="gene ID" value="Csa_5G610490"/>
</dbReference>
<dbReference type="FunFam" id="1.10.10.60:FF:000007">
    <property type="entry name" value="Two-component response regulator"/>
    <property type="match status" value="1"/>
</dbReference>
<feature type="region of interest" description="Disordered" evidence="5">
    <location>
        <begin position="186"/>
        <end position="210"/>
    </location>
</feature>
<dbReference type="Gene3D" id="1.10.10.60">
    <property type="entry name" value="Homeodomain-like"/>
    <property type="match status" value="1"/>
</dbReference>
<organism evidence="6 7">
    <name type="scientific">Cucumis sativus</name>
    <name type="common">Cucumber</name>
    <dbReference type="NCBI Taxonomy" id="3659"/>
    <lineage>
        <taxon>Eukaryota</taxon>
        <taxon>Viridiplantae</taxon>
        <taxon>Streptophyta</taxon>
        <taxon>Embryophyta</taxon>
        <taxon>Tracheophyta</taxon>
        <taxon>Spermatophyta</taxon>
        <taxon>Magnoliopsida</taxon>
        <taxon>eudicotyledons</taxon>
        <taxon>Gunneridae</taxon>
        <taxon>Pentapetalae</taxon>
        <taxon>rosids</taxon>
        <taxon>fabids</taxon>
        <taxon>Cucurbitales</taxon>
        <taxon>Cucurbitaceae</taxon>
        <taxon>Benincaseae</taxon>
        <taxon>Cucumis</taxon>
    </lineage>
</organism>
<reference evidence="6 7" key="2">
    <citation type="journal article" date="2009" name="PLoS ONE">
        <title>An integrated genetic and cytogenetic map of the cucumber genome.</title>
        <authorList>
            <person name="Ren Y."/>
            <person name="Zhang Z."/>
            <person name="Liu J."/>
            <person name="Staub J.E."/>
            <person name="Han Y."/>
            <person name="Cheng Z."/>
            <person name="Li X."/>
            <person name="Lu J."/>
            <person name="Miao H."/>
            <person name="Kang H."/>
            <person name="Xie B."/>
            <person name="Gu X."/>
            <person name="Wang X."/>
            <person name="Du Y."/>
            <person name="Jin W."/>
            <person name="Huang S."/>
        </authorList>
    </citation>
    <scope>NUCLEOTIDE SEQUENCE [LARGE SCALE GENOMIC DNA]</scope>
    <source>
        <strain evidence="7">cv. 9930</strain>
    </source>
</reference>
<proteinExistence type="predicted"/>
<dbReference type="GO" id="GO:0005634">
    <property type="term" value="C:nucleus"/>
    <property type="evidence" value="ECO:0000318"/>
    <property type="project" value="GO_Central"/>
</dbReference>
<gene>
    <name evidence="6" type="ORF">Csa_5G610490</name>
</gene>
<dbReference type="PANTHER" id="PTHR31442:SF40">
    <property type="entry name" value="HOMEODOMAIN-LIKE SUPERFAMILY PROTEIN"/>
    <property type="match status" value="1"/>
</dbReference>
<reference evidence="6 7" key="4">
    <citation type="journal article" date="2011" name="BMC Genomics">
        <title>RNA-Seq improves annotation of protein-coding genes in the cucumber genome.</title>
        <authorList>
            <person name="Li Z."/>
            <person name="Zhang Z."/>
            <person name="Yan P."/>
            <person name="Huang S."/>
            <person name="Fei Z."/>
            <person name="Lin K."/>
        </authorList>
    </citation>
    <scope>NUCLEOTIDE SEQUENCE [LARGE SCALE GENOMIC DNA]</scope>
    <source>
        <strain evidence="7">cv. 9930</strain>
    </source>
</reference>
<evidence type="ECO:0000313" key="6">
    <source>
        <dbReference type="EMBL" id="KGN52115.1"/>
    </source>
</evidence>
<dbReference type="InterPro" id="IPR006447">
    <property type="entry name" value="Myb_dom_plants"/>
</dbReference>
<protein>
    <recommendedName>
        <fullName evidence="8">Response regulatory domain-containing protein</fullName>
    </recommendedName>
</protein>
<accession>A0A0A0KR71</accession>
<evidence type="ECO:0000256" key="2">
    <source>
        <dbReference type="ARBA" id="ARBA00023015"/>
    </source>
</evidence>
<dbReference type="EMBL" id="CM002926">
    <property type="protein sequence ID" value="KGN52115.1"/>
    <property type="molecule type" value="Genomic_DNA"/>
</dbReference>
<keyword evidence="3" id="KW-0804">Transcription</keyword>
<name>A0A0A0KR71_CUCSA</name>
<evidence type="ECO:0000256" key="3">
    <source>
        <dbReference type="ARBA" id="ARBA00023163"/>
    </source>
</evidence>
<dbReference type="InterPro" id="IPR044841">
    <property type="entry name" value="LUX/BOA-like"/>
</dbReference>
<dbReference type="AlphaFoldDB" id="A0A0A0KR71"/>